<organism evidence="1 2">
    <name type="scientific">Victivallis vadensis</name>
    <dbReference type="NCBI Taxonomy" id="172901"/>
    <lineage>
        <taxon>Bacteria</taxon>
        <taxon>Pseudomonadati</taxon>
        <taxon>Lentisphaerota</taxon>
        <taxon>Lentisphaeria</taxon>
        <taxon>Victivallales</taxon>
        <taxon>Victivallaceae</taxon>
        <taxon>Victivallis</taxon>
    </lineage>
</organism>
<evidence type="ECO:0000313" key="2">
    <source>
        <dbReference type="Proteomes" id="UP000245959"/>
    </source>
</evidence>
<dbReference type="PANTHER" id="PTHR35810:SF1">
    <property type="entry name" value="CYTOPLASMIC PROTEIN"/>
    <property type="match status" value="1"/>
</dbReference>
<sequence>MRKKSQIPPNGEILLYQAPDGTTKLNVRLVNESVWLSIDQMALLFGIDKSGISRHLKNIFATGELVKPVVVAKFATTAADGKNYKVDYYNLDAIISVGYRVNSIRGTQFRIWATQRLREYIVKGFTMDDERLKNPAVGDNEAPDYFDELLERIRDIRASERRMYLRVREIFSMAADYRIGFKETTQFFMFIQDKLHVAATGHTSAELIMERANHLLPHMGLTNHPRSEVRKADTTVGKNYLKDDEIDALNRIVSMWLDFAEDQAKRRKQIFLKDWTQKLDDFLRFNERPVLQNHGSVSRTTANEHAHREYELFAADRRAQKEAEGERQLEHDLEEIAKQLLVSPKKFGKK</sequence>
<gene>
    <name evidence="1" type="ORF">C8D82_13711</name>
</gene>
<dbReference type="PANTHER" id="PTHR35810">
    <property type="entry name" value="CYTOPLASMIC PROTEIN-RELATED"/>
    <property type="match status" value="1"/>
</dbReference>
<dbReference type="GeneID" id="78296843"/>
<dbReference type="RefSeq" id="WP_116885573.1">
    <property type="nucleotide sequence ID" value="NZ_CABMMC010000098.1"/>
</dbReference>
<comment type="caution">
    <text evidence="1">The sequence shown here is derived from an EMBL/GenBank/DDBJ whole genome shotgun (WGS) entry which is preliminary data.</text>
</comment>
<dbReference type="AlphaFoldDB" id="A0A2U1AI11"/>
<dbReference type="PIRSF" id="PIRSF015268">
    <property type="entry name" value="Virulence_RhuM"/>
    <property type="match status" value="1"/>
</dbReference>
<dbReference type="Pfam" id="PF13310">
    <property type="entry name" value="Virulence_RhuM"/>
    <property type="match status" value="1"/>
</dbReference>
<keyword evidence="2" id="KW-1185">Reference proteome</keyword>
<dbReference type="EMBL" id="QEKH01000037">
    <property type="protein sequence ID" value="PVY36049.1"/>
    <property type="molecule type" value="Genomic_DNA"/>
</dbReference>
<dbReference type="InterPro" id="IPR011204">
    <property type="entry name" value="Virulence_RhuM-like"/>
</dbReference>
<protein>
    <recommendedName>
        <fullName evidence="3">Virulence RhuM family protein</fullName>
    </recommendedName>
</protein>
<reference evidence="1 2" key="1">
    <citation type="submission" date="2018-04" db="EMBL/GenBank/DDBJ databases">
        <title>Genomic Encyclopedia of Type Strains, Phase IV (KMG-IV): sequencing the most valuable type-strain genomes for metagenomic binning, comparative biology and taxonomic classification.</title>
        <authorList>
            <person name="Goeker M."/>
        </authorList>
    </citation>
    <scope>NUCLEOTIDE SEQUENCE [LARGE SCALE GENOMIC DNA]</scope>
    <source>
        <strain evidence="1 2">DSM 14823</strain>
    </source>
</reference>
<accession>A0A2U1AI11</accession>
<proteinExistence type="predicted"/>
<dbReference type="Proteomes" id="UP000245959">
    <property type="component" value="Unassembled WGS sequence"/>
</dbReference>
<evidence type="ECO:0008006" key="3">
    <source>
        <dbReference type="Google" id="ProtNLM"/>
    </source>
</evidence>
<dbReference type="OrthoDB" id="9802752at2"/>
<name>A0A2U1AI11_9BACT</name>
<evidence type="ECO:0000313" key="1">
    <source>
        <dbReference type="EMBL" id="PVY36049.1"/>
    </source>
</evidence>